<name>A0A484B8Q0_DRONA</name>
<evidence type="ECO:0000256" key="4">
    <source>
        <dbReference type="ARBA" id="ARBA00022692"/>
    </source>
</evidence>
<dbReference type="PANTHER" id="PTHR42643">
    <property type="entry name" value="IONOTROPIC RECEPTOR 20A-RELATED"/>
    <property type="match status" value="1"/>
</dbReference>
<dbReference type="KEGG" id="dnv:108650295"/>
<feature type="domain" description="Ionotropic glutamate receptor C-terminal" evidence="11">
    <location>
        <begin position="356"/>
        <end position="656"/>
    </location>
</feature>
<feature type="transmembrane region" description="Helical" evidence="9">
    <location>
        <begin position="468"/>
        <end position="488"/>
    </location>
</feature>
<dbReference type="Proteomes" id="UP000295192">
    <property type="component" value="Unassembled WGS sequence"/>
</dbReference>
<evidence type="ECO:0000256" key="5">
    <source>
        <dbReference type="ARBA" id="ARBA00022989"/>
    </source>
</evidence>
<evidence type="ECO:0000313" key="13">
    <source>
        <dbReference type="Proteomes" id="UP000295192"/>
    </source>
</evidence>
<gene>
    <name evidence="12" type="ORF">AWZ03_009169</name>
</gene>
<protein>
    <recommendedName>
        <fullName evidence="11">Ionotropic glutamate receptor C-terminal domain-containing protein</fullName>
    </recommendedName>
</protein>
<keyword evidence="6 9" id="KW-0472">Membrane</keyword>
<dbReference type="SUPFAM" id="SSF53850">
    <property type="entry name" value="Periplasmic binding protein-like II"/>
    <property type="match status" value="1"/>
</dbReference>
<keyword evidence="10" id="KW-0732">Signal</keyword>
<feature type="chain" id="PRO_5019800593" description="Ionotropic glutamate receptor C-terminal domain-containing protein" evidence="10">
    <location>
        <begin position="23"/>
        <end position="699"/>
    </location>
</feature>
<dbReference type="EMBL" id="LSRL02000106">
    <property type="protein sequence ID" value="TDG44420.1"/>
    <property type="molecule type" value="Genomic_DNA"/>
</dbReference>
<comment type="subcellular location">
    <subcellularLocation>
        <location evidence="1">Cell membrane</location>
        <topology evidence="1">Multi-pass membrane protein</topology>
    </subcellularLocation>
</comment>
<evidence type="ECO:0000256" key="7">
    <source>
        <dbReference type="ARBA" id="ARBA00023170"/>
    </source>
</evidence>
<evidence type="ECO:0000256" key="8">
    <source>
        <dbReference type="ARBA" id="ARBA00023180"/>
    </source>
</evidence>
<reference evidence="12 13" key="1">
    <citation type="journal article" date="2019" name="J. Hered.">
        <title>An Improved Genome Assembly for Drosophila navojoa, the Basal Species in the mojavensis Cluster.</title>
        <authorList>
            <person name="Vanderlinde T."/>
            <person name="Dupim E.G."/>
            <person name="Nazario-Yepiz N.O."/>
            <person name="Carvalho A.B."/>
        </authorList>
    </citation>
    <scope>NUCLEOTIDE SEQUENCE [LARGE SCALE GENOMIC DNA]</scope>
    <source>
        <strain evidence="12">Navoj_Jal97</strain>
        <tissue evidence="12">Whole organism</tissue>
    </source>
</reference>
<evidence type="ECO:0000256" key="6">
    <source>
        <dbReference type="ARBA" id="ARBA00023136"/>
    </source>
</evidence>
<keyword evidence="7" id="KW-0675">Receptor</keyword>
<evidence type="ECO:0000256" key="2">
    <source>
        <dbReference type="ARBA" id="ARBA00008685"/>
    </source>
</evidence>
<keyword evidence="8" id="KW-0325">Glycoprotein</keyword>
<feature type="transmembrane region" description="Helical" evidence="9">
    <location>
        <begin position="646"/>
        <end position="666"/>
    </location>
</feature>
<evidence type="ECO:0000256" key="3">
    <source>
        <dbReference type="ARBA" id="ARBA00022475"/>
    </source>
</evidence>
<dbReference type="Gene3D" id="3.40.190.10">
    <property type="entry name" value="Periplasmic binding protein-like II"/>
    <property type="match status" value="1"/>
</dbReference>
<dbReference type="GO" id="GO:0050907">
    <property type="term" value="P:detection of chemical stimulus involved in sensory perception"/>
    <property type="evidence" value="ECO:0007669"/>
    <property type="project" value="UniProtKB-ARBA"/>
</dbReference>
<dbReference type="Gene3D" id="1.10.287.70">
    <property type="match status" value="1"/>
</dbReference>
<sequence length="699" mass="79220">MRGAASMHCLALLSACLSLAMAANWRETPSPSTVDSYQAELKQLLERMLWRAQVQRCFAVITDELHLALYDRSYFEAAGRSPRPVYVLRVNASESLNEPPRHLELLLQSVKASDCDLVVLTLLNGWQAKQLMKFLYASRALDMQSKFVLLHDVRLFAEDMLHVWSVCVNAVFLRRQQDNSYSISTIAFPGILNGVVVVKQLASWELGRRIDSAIVFKDKTRNLQGAGLPVALAEHVPMVYWNRATHRYQGVEIGIVKALAKALNFEPLYYAVNETEPGEWEQSGHSNETHLERGLIGELVRHQARIGIGDLHTFQSYVQHVELSVPHSVECLTFLTPESSADESWQTFILPFSGGMWAGVLLSLVVVGSIFYLISYFNALLTSSSQVSFFRCLRRKRSVKRDPLSWRRLSFRITLARPRGRGRLPVAPHRDIFDDYSNCILLTYSMLLYVALPRMPRNWPLRVLTGWYWIYCILLVATYRASLTAILANPAASITIDTLKDLSRARIPPATGAVENKQFFAESSDDAAREVGARMEIVNNTDDLTKRIARGQCAYYDNEFYLRYLRTSGASKGVATGALHIMRECVVHMPVVLALEKNSALQPHVNSIIQHLGEGGLISKWLRDAIIRLPAEERAPQEALMNLHKFWSSFVALGIGYLLSIAALLAEQWHFRHVVMQHPIYNAHNPSLYYNFKRLYPDE</sequence>
<keyword evidence="5 9" id="KW-1133">Transmembrane helix</keyword>
<dbReference type="Pfam" id="PF00060">
    <property type="entry name" value="Lig_chan"/>
    <property type="match status" value="1"/>
</dbReference>
<evidence type="ECO:0000313" key="12">
    <source>
        <dbReference type="EMBL" id="TDG44420.1"/>
    </source>
</evidence>
<dbReference type="PROSITE" id="PS51257">
    <property type="entry name" value="PROKAR_LIPOPROTEIN"/>
    <property type="match status" value="1"/>
</dbReference>
<comment type="similarity">
    <text evidence="2">Belongs to the glutamate-gated ion channel (TC 1.A.10.1) family.</text>
</comment>
<accession>A0A484B8Q0</accession>
<dbReference type="GO" id="GO:0005886">
    <property type="term" value="C:plasma membrane"/>
    <property type="evidence" value="ECO:0007669"/>
    <property type="project" value="UniProtKB-SubCell"/>
</dbReference>
<dbReference type="GO" id="GO:0015276">
    <property type="term" value="F:ligand-gated monoatomic ion channel activity"/>
    <property type="evidence" value="ECO:0007669"/>
    <property type="project" value="InterPro"/>
</dbReference>
<keyword evidence="13" id="KW-1185">Reference proteome</keyword>
<evidence type="ECO:0000256" key="1">
    <source>
        <dbReference type="ARBA" id="ARBA00004651"/>
    </source>
</evidence>
<keyword evidence="4 9" id="KW-0812">Transmembrane</keyword>
<dbReference type="OrthoDB" id="5984008at2759"/>
<dbReference type="InterPro" id="IPR001320">
    <property type="entry name" value="Iontro_rcpt_C"/>
</dbReference>
<proteinExistence type="inferred from homology"/>
<dbReference type="InterPro" id="IPR052192">
    <property type="entry name" value="Insect_Ionotropic_Sensory_Rcpt"/>
</dbReference>
<evidence type="ECO:0000259" key="11">
    <source>
        <dbReference type="Pfam" id="PF00060"/>
    </source>
</evidence>
<evidence type="ECO:0000256" key="9">
    <source>
        <dbReference type="SAM" id="Phobius"/>
    </source>
</evidence>
<organism evidence="12 13">
    <name type="scientific">Drosophila navojoa</name>
    <name type="common">Fruit fly</name>
    <dbReference type="NCBI Taxonomy" id="7232"/>
    <lineage>
        <taxon>Eukaryota</taxon>
        <taxon>Metazoa</taxon>
        <taxon>Ecdysozoa</taxon>
        <taxon>Arthropoda</taxon>
        <taxon>Hexapoda</taxon>
        <taxon>Insecta</taxon>
        <taxon>Pterygota</taxon>
        <taxon>Neoptera</taxon>
        <taxon>Endopterygota</taxon>
        <taxon>Diptera</taxon>
        <taxon>Brachycera</taxon>
        <taxon>Muscomorpha</taxon>
        <taxon>Ephydroidea</taxon>
        <taxon>Drosophilidae</taxon>
        <taxon>Drosophila</taxon>
    </lineage>
</organism>
<feature type="transmembrane region" description="Helical" evidence="9">
    <location>
        <begin position="439"/>
        <end position="456"/>
    </location>
</feature>
<dbReference type="PANTHER" id="PTHR42643:SF35">
    <property type="entry name" value="IONOTROPIC RECEPTOR 68A, ISOFORM A"/>
    <property type="match status" value="1"/>
</dbReference>
<dbReference type="OMA" id="LHIMEEC"/>
<keyword evidence="3" id="KW-1003">Cell membrane</keyword>
<evidence type="ECO:0000256" key="10">
    <source>
        <dbReference type="SAM" id="SignalP"/>
    </source>
</evidence>
<dbReference type="AlphaFoldDB" id="A0A484B8Q0"/>
<feature type="transmembrane region" description="Helical" evidence="9">
    <location>
        <begin position="356"/>
        <end position="381"/>
    </location>
</feature>
<comment type="caution">
    <text evidence="12">The sequence shown here is derived from an EMBL/GenBank/DDBJ whole genome shotgun (WGS) entry which is preliminary data.</text>
</comment>
<dbReference type="STRING" id="7232.A0A484B8Q0"/>
<feature type="signal peptide" evidence="10">
    <location>
        <begin position="1"/>
        <end position="22"/>
    </location>
</feature>